<evidence type="ECO:0000256" key="1">
    <source>
        <dbReference type="ARBA" id="ARBA00022723"/>
    </source>
</evidence>
<evidence type="ECO:0000313" key="7">
    <source>
        <dbReference type="EMBL" id="CAF3390122.1"/>
    </source>
</evidence>
<dbReference type="PANTHER" id="PTHR43628">
    <property type="entry name" value="ACTIVATOR OF C KINASE PROTEIN 1-RELATED"/>
    <property type="match status" value="1"/>
</dbReference>
<dbReference type="Pfam" id="PF08238">
    <property type="entry name" value="Sel1"/>
    <property type="match status" value="6"/>
</dbReference>
<name>A0A817ZIQ8_9BILA</name>
<sequence length="1115" mass="127373">MADSQALNWFKIELLLTRSCLTLRKIFKDRWFLFTGQQWQNTTTDGQAFITGIGQNIYKNCGNIQKIMLTTGDTNQWDLTTLVLVLRETKPIRPLNKMKKQKIAKENIDLLRLTNIRNNNAHHASKCISDAEFEIIWSQLTPILISFGDDADEIEALKLNTNDAKQKESINNESTDEAKRLKDLGNEAFKQKRFDEALKWFSQALVLAGLNDFDRSILYSNRAATYLEKPEQTEFNSSNDSRYLALQDAEHARDLRPTWPKAHCRVGQAYMALGEFEKAVHSYNKALALDPTNIEMQNTRDFALERKHYYGRQEHLDIRSIPRTTREQLTELSKTTGLTTEQQEKVIDMIRKHDPGKDAVFTGHQYRDGDDNVKQNYELAAKFYSKAVALGSAEGMYNLALLHQRGLGVKKDMRMAIQLLEQAASQSPIMSDKFPVPNVGVAEAEHSLGLHYETGVGVEMNYHKASQWYQRASDHGSSTAANNLGLMYEEGRGVSKDLVKSEQLLRLSAVRGDPNAMMNLALLLFKKNDLQDAERWCQRASDNNNMVAKTLLKQYQDAAEKEREHFKKLNVDKWEKENGLATSTLSYNERIKRKVLADEPHAAKAYSVANDFAKVIQSLKPVPQPMGAKRREFSYAMLNQYSLKGSVFAQRLLEAQTYFVRAMLILAKDDIADNERDVHFVKELSASIRIEHIVIQLPEDLHKEAKLAVDRVLIRCNSKQSELDENARVCYGYLHMNSLESTIAFLTVCIQKYPKSHFFLELRGSLYDFLGKFDQGLADVNATLQLVPNDVMLLYDRAAMLRLVKHVALNETIAAYKRFFEYSPIDHRKVPEAYYAVASCYFVDNAPENNFQLSEEYYDKGIEAGKKQLPCFLPYESNNKLMVSNLISLKSKSKNIDTLPLTEPVIDTQKPQSRLTDPRRTDMIYSHRESIAQNRKILLGKNIVTHTVKPRLHQNSPASFIGLKGITLREMNPLKDHVYQGYVLSVIIFEQSPIVEPSIWLLIEDENGDLERLFIYNTPPPEGWQLIKHTYTYGAQLSILNPYMRMTADQKPAIRIDDVSSIILHGDIHNVKDMCRCCGQANASCVCGKCKSAHYCSKECQTLDWKQYGHKLICS</sequence>
<dbReference type="GO" id="GO:0008270">
    <property type="term" value="F:zinc ion binding"/>
    <property type="evidence" value="ECO:0007669"/>
    <property type="project" value="UniProtKB-KW"/>
</dbReference>
<dbReference type="SUPFAM" id="SSF144232">
    <property type="entry name" value="HIT/MYND zinc finger-like"/>
    <property type="match status" value="1"/>
</dbReference>
<evidence type="ECO:0000256" key="5">
    <source>
        <dbReference type="PROSITE-ProRule" id="PRU00339"/>
    </source>
</evidence>
<dbReference type="EMBL" id="CAJNYT010001003">
    <property type="protein sequence ID" value="CAF3390122.1"/>
    <property type="molecule type" value="Genomic_DNA"/>
</dbReference>
<gene>
    <name evidence="7" type="ORF">GRG538_LOCUS9039</name>
</gene>
<feature type="repeat" description="TPR" evidence="5">
    <location>
        <begin position="178"/>
        <end position="211"/>
    </location>
</feature>
<dbReference type="InterPro" id="IPR041249">
    <property type="entry name" value="HEPN_DZIP3"/>
</dbReference>
<evidence type="ECO:0000313" key="8">
    <source>
        <dbReference type="Proteomes" id="UP000663872"/>
    </source>
</evidence>
<dbReference type="SMART" id="SM00028">
    <property type="entry name" value="TPR"/>
    <property type="match status" value="6"/>
</dbReference>
<dbReference type="InterPro" id="IPR019734">
    <property type="entry name" value="TPR_rpt"/>
</dbReference>
<dbReference type="SMART" id="SM00671">
    <property type="entry name" value="SEL1"/>
    <property type="match status" value="7"/>
</dbReference>
<dbReference type="SUPFAM" id="SSF48452">
    <property type="entry name" value="TPR-like"/>
    <property type="match status" value="2"/>
</dbReference>
<dbReference type="Pfam" id="PF00515">
    <property type="entry name" value="TPR_1"/>
    <property type="match status" value="1"/>
</dbReference>
<feature type="domain" description="MYND-type" evidence="6">
    <location>
        <begin position="1075"/>
        <end position="1114"/>
    </location>
</feature>
<accession>A0A817ZIQ8</accession>
<dbReference type="Pfam" id="PF18738">
    <property type="entry name" value="HEPN_DZIP3"/>
    <property type="match status" value="1"/>
</dbReference>
<comment type="caution">
    <text evidence="7">The sequence shown here is derived from an EMBL/GenBank/DDBJ whole genome shotgun (WGS) entry which is preliminary data.</text>
</comment>
<feature type="repeat" description="TPR" evidence="5">
    <location>
        <begin position="260"/>
        <end position="293"/>
    </location>
</feature>
<dbReference type="InterPro" id="IPR011990">
    <property type="entry name" value="TPR-like_helical_dom_sf"/>
</dbReference>
<reference evidence="7" key="1">
    <citation type="submission" date="2021-02" db="EMBL/GenBank/DDBJ databases">
        <authorList>
            <person name="Nowell W R."/>
        </authorList>
    </citation>
    <scope>NUCLEOTIDE SEQUENCE</scope>
</reference>
<proteinExistence type="predicted"/>
<dbReference type="PROSITE" id="PS01360">
    <property type="entry name" value="ZF_MYND_1"/>
    <property type="match status" value="1"/>
</dbReference>
<dbReference type="InterPro" id="IPR006597">
    <property type="entry name" value="Sel1-like"/>
</dbReference>
<dbReference type="PROSITE" id="PS50293">
    <property type="entry name" value="TPR_REGION"/>
    <property type="match status" value="1"/>
</dbReference>
<protein>
    <recommendedName>
        <fullName evidence="6">MYND-type domain-containing protein</fullName>
    </recommendedName>
</protein>
<evidence type="ECO:0000256" key="2">
    <source>
        <dbReference type="ARBA" id="ARBA00022771"/>
    </source>
</evidence>
<dbReference type="AlphaFoldDB" id="A0A817ZIQ8"/>
<dbReference type="InterPro" id="IPR002893">
    <property type="entry name" value="Znf_MYND"/>
</dbReference>
<dbReference type="Gene3D" id="6.10.140.2220">
    <property type="match status" value="1"/>
</dbReference>
<dbReference type="SUPFAM" id="SSF81901">
    <property type="entry name" value="HCP-like"/>
    <property type="match status" value="1"/>
</dbReference>
<organism evidence="7 8">
    <name type="scientific">Rotaria socialis</name>
    <dbReference type="NCBI Taxonomy" id="392032"/>
    <lineage>
        <taxon>Eukaryota</taxon>
        <taxon>Metazoa</taxon>
        <taxon>Spiralia</taxon>
        <taxon>Gnathifera</taxon>
        <taxon>Rotifera</taxon>
        <taxon>Eurotatoria</taxon>
        <taxon>Bdelloidea</taxon>
        <taxon>Philodinida</taxon>
        <taxon>Philodinidae</taxon>
        <taxon>Rotaria</taxon>
    </lineage>
</organism>
<evidence type="ECO:0000259" key="6">
    <source>
        <dbReference type="PROSITE" id="PS50865"/>
    </source>
</evidence>
<dbReference type="PROSITE" id="PS50865">
    <property type="entry name" value="ZF_MYND_2"/>
    <property type="match status" value="1"/>
</dbReference>
<keyword evidence="2 4" id="KW-0863">Zinc-finger</keyword>
<dbReference type="Pfam" id="PF01753">
    <property type="entry name" value="zf-MYND"/>
    <property type="match status" value="1"/>
</dbReference>
<keyword evidence="5" id="KW-0802">TPR repeat</keyword>
<dbReference type="PROSITE" id="PS50005">
    <property type="entry name" value="TPR"/>
    <property type="match status" value="2"/>
</dbReference>
<dbReference type="Proteomes" id="UP000663872">
    <property type="component" value="Unassembled WGS sequence"/>
</dbReference>
<evidence type="ECO:0000256" key="3">
    <source>
        <dbReference type="ARBA" id="ARBA00022833"/>
    </source>
</evidence>
<dbReference type="Gene3D" id="1.25.40.10">
    <property type="entry name" value="Tetratricopeptide repeat domain"/>
    <property type="match status" value="4"/>
</dbReference>
<dbReference type="InterPro" id="IPR052945">
    <property type="entry name" value="Mitotic_Regulator"/>
</dbReference>
<dbReference type="PANTHER" id="PTHR43628:SF1">
    <property type="entry name" value="CHITIN SYNTHASE REGULATORY FACTOR 2-RELATED"/>
    <property type="match status" value="1"/>
</dbReference>
<keyword evidence="3" id="KW-0862">Zinc</keyword>
<keyword evidence="1" id="KW-0479">Metal-binding</keyword>
<evidence type="ECO:0000256" key="4">
    <source>
        <dbReference type="PROSITE-ProRule" id="PRU00134"/>
    </source>
</evidence>